<feature type="region of interest" description="Disordered" evidence="4">
    <location>
        <begin position="332"/>
        <end position="363"/>
    </location>
</feature>
<keyword evidence="1" id="KW-0597">Phosphoprotein</keyword>
<evidence type="ECO:0000256" key="3">
    <source>
        <dbReference type="SAM" id="Coils"/>
    </source>
</evidence>
<dbReference type="PANTHER" id="PTHR15739:SF2">
    <property type="entry name" value="PROTEIN ZNF365"/>
    <property type="match status" value="1"/>
</dbReference>
<feature type="compositionally biased region" description="Polar residues" evidence="4">
    <location>
        <begin position="339"/>
        <end position="348"/>
    </location>
</feature>
<evidence type="ECO:0000313" key="7">
    <source>
        <dbReference type="Proteomes" id="UP000694395"/>
    </source>
</evidence>
<evidence type="ECO:0000256" key="4">
    <source>
        <dbReference type="SAM" id="MobiDB-lite"/>
    </source>
</evidence>
<evidence type="ECO:0000313" key="6">
    <source>
        <dbReference type="Ensembl" id="ENSOMYP00000091102.1"/>
    </source>
</evidence>
<dbReference type="GO" id="GO:0110026">
    <property type="term" value="P:regulation of DNA strand resection involved in replication fork processing"/>
    <property type="evidence" value="ECO:0007669"/>
    <property type="project" value="TreeGrafter"/>
</dbReference>
<dbReference type="RefSeq" id="XP_036841918.1">
    <property type="nucleotide sequence ID" value="XM_036986023.1"/>
</dbReference>
<reference evidence="6" key="1">
    <citation type="submission" date="2020-07" db="EMBL/GenBank/DDBJ databases">
        <title>A long reads based de novo assembly of the rainbow trout Arlee double haploid line genome.</title>
        <authorList>
            <person name="Gao G."/>
            <person name="Palti Y."/>
        </authorList>
    </citation>
    <scope>NUCLEOTIDE SEQUENCE [LARGE SCALE GENOMIC DNA]</scope>
</reference>
<accession>A0A8C7TY04</accession>
<dbReference type="InterPro" id="IPR052283">
    <property type="entry name" value="GenomicStab_NeuMorph_Reg"/>
</dbReference>
<dbReference type="InterPro" id="IPR057038">
    <property type="entry name" value="FBX41/ZN365_Znf-C2H2"/>
</dbReference>
<dbReference type="GO" id="GO:0010569">
    <property type="term" value="P:regulation of double-strand break repair via homologous recombination"/>
    <property type="evidence" value="ECO:0007669"/>
    <property type="project" value="TreeGrafter"/>
</dbReference>
<dbReference type="GeneTree" id="ENSGT00530000063713"/>
<feature type="region of interest" description="Disordered" evidence="4">
    <location>
        <begin position="115"/>
        <end position="158"/>
    </location>
</feature>
<dbReference type="AlphaFoldDB" id="A0A8C7TY04"/>
<dbReference type="PANTHER" id="PTHR15739">
    <property type="entry name" value="ZINC FINGER PROTEIN"/>
    <property type="match status" value="1"/>
</dbReference>
<dbReference type="Proteomes" id="UP000694395">
    <property type="component" value="Chromosome 1"/>
</dbReference>
<evidence type="ECO:0000256" key="1">
    <source>
        <dbReference type="ARBA" id="ARBA00022553"/>
    </source>
</evidence>
<reference evidence="6" key="2">
    <citation type="submission" date="2025-08" db="UniProtKB">
        <authorList>
            <consortium name="Ensembl"/>
        </authorList>
    </citation>
    <scope>IDENTIFICATION</scope>
</reference>
<dbReference type="GO" id="GO:0010975">
    <property type="term" value="P:regulation of neuron projection development"/>
    <property type="evidence" value="ECO:0007669"/>
    <property type="project" value="TreeGrafter"/>
</dbReference>
<dbReference type="Pfam" id="PF23165">
    <property type="entry name" value="zf-C2H2_FBX41"/>
    <property type="match status" value="1"/>
</dbReference>
<gene>
    <name evidence="6" type="primary">LOC110529921</name>
</gene>
<dbReference type="OrthoDB" id="271433at2759"/>
<dbReference type="GeneID" id="110529921"/>
<keyword evidence="7" id="KW-1185">Reference proteome</keyword>
<sequence>MFRVVGEMQQKVCARRTSLFTENGQARGASADPQLPFRCPRCGEHKRFRSLASLRAHLEYSHSYYHTMHELSLPTRRVHSHPERALHGGSLSDTREVTICIERCRMHPVGTQAAEEIKTENEEEEEEEASKDGLKIHKSSPGTDHIPSPFPFDEPPDPGSKLEVVFPERNVCTEEMTLRRRLAEVLRVVDSTMQRRLHRVTTELAKTDTELLCECALSQHLAQERQEVQEKERALSRQADVAMMVIATLKEQLKESKYELERREQDVITIQNFLEAATQHEICGKVRIQCFIENLLKRIALAERLLEYYQSSPSPPNYTDYMYQTAENRPHRIPKSRSAGCQLSQSCPQEGKTHPSLLGRKVGHSSYFRPDHRDEVWTQGSRSVGFED</sequence>
<organism evidence="6 7">
    <name type="scientific">Oncorhynchus mykiss</name>
    <name type="common">Rainbow trout</name>
    <name type="synonym">Salmo gairdneri</name>
    <dbReference type="NCBI Taxonomy" id="8022"/>
    <lineage>
        <taxon>Eukaryota</taxon>
        <taxon>Metazoa</taxon>
        <taxon>Chordata</taxon>
        <taxon>Craniata</taxon>
        <taxon>Vertebrata</taxon>
        <taxon>Euteleostomi</taxon>
        <taxon>Actinopterygii</taxon>
        <taxon>Neopterygii</taxon>
        <taxon>Teleostei</taxon>
        <taxon>Protacanthopterygii</taxon>
        <taxon>Salmoniformes</taxon>
        <taxon>Salmonidae</taxon>
        <taxon>Salmoninae</taxon>
        <taxon>Oncorhynchus</taxon>
    </lineage>
</organism>
<evidence type="ECO:0000259" key="5">
    <source>
        <dbReference type="Pfam" id="PF23165"/>
    </source>
</evidence>
<protein>
    <submittedName>
        <fullName evidence="6">Zinc finger protein 365</fullName>
    </submittedName>
</protein>
<dbReference type="GO" id="GO:0000723">
    <property type="term" value="P:telomere maintenance"/>
    <property type="evidence" value="ECO:0007669"/>
    <property type="project" value="TreeGrafter"/>
</dbReference>
<feature type="coiled-coil region" evidence="3">
    <location>
        <begin position="218"/>
        <end position="266"/>
    </location>
</feature>
<dbReference type="Ensembl" id="ENSOMYT00000099158.2">
    <property type="protein sequence ID" value="ENSOMYP00000091102.1"/>
    <property type="gene ID" value="ENSOMYG00000041906.2"/>
</dbReference>
<name>A0A8C7TY04_ONCMY</name>
<proteinExistence type="predicted"/>
<keyword evidence="2 3" id="KW-0175">Coiled coil</keyword>
<evidence type="ECO:0000256" key="2">
    <source>
        <dbReference type="ARBA" id="ARBA00023054"/>
    </source>
</evidence>
<reference evidence="6" key="3">
    <citation type="submission" date="2025-09" db="UniProtKB">
        <authorList>
            <consortium name="Ensembl"/>
        </authorList>
    </citation>
    <scope>IDENTIFICATION</scope>
</reference>
<feature type="domain" description="FBX41/ZN365 C2H2-type zinc finger" evidence="5">
    <location>
        <begin position="35"/>
        <end position="64"/>
    </location>
</feature>